<keyword evidence="1" id="KW-0472">Membrane</keyword>
<protein>
    <submittedName>
        <fullName evidence="2">Uncharacterized protein</fullName>
    </submittedName>
</protein>
<keyword evidence="1" id="KW-1133">Transmembrane helix</keyword>
<comment type="caution">
    <text evidence="2">The sequence shown here is derived from an EMBL/GenBank/DDBJ whole genome shotgun (WGS) entry which is preliminary data.</text>
</comment>
<dbReference type="AlphaFoldDB" id="A0A1F5TSK7"/>
<name>A0A1F5TSK7_9BACT</name>
<feature type="transmembrane region" description="Helical" evidence="1">
    <location>
        <begin position="138"/>
        <end position="157"/>
    </location>
</feature>
<proteinExistence type="predicted"/>
<evidence type="ECO:0000313" key="3">
    <source>
        <dbReference type="Proteomes" id="UP000177579"/>
    </source>
</evidence>
<keyword evidence="1" id="KW-0812">Transmembrane</keyword>
<feature type="transmembrane region" description="Helical" evidence="1">
    <location>
        <begin position="114"/>
        <end position="132"/>
    </location>
</feature>
<evidence type="ECO:0000313" key="2">
    <source>
        <dbReference type="EMBL" id="OGF41561.1"/>
    </source>
</evidence>
<accession>A0A1F5TSK7</accession>
<organism evidence="2 3">
    <name type="scientific">Candidatus Falkowbacteria bacterium RIFOXYD2_FULL_34_120</name>
    <dbReference type="NCBI Taxonomy" id="1798007"/>
    <lineage>
        <taxon>Bacteria</taxon>
        <taxon>Candidatus Falkowiibacteriota</taxon>
    </lineage>
</organism>
<feature type="transmembrane region" description="Helical" evidence="1">
    <location>
        <begin position="77"/>
        <end position="102"/>
    </location>
</feature>
<evidence type="ECO:0000256" key="1">
    <source>
        <dbReference type="SAM" id="Phobius"/>
    </source>
</evidence>
<dbReference type="Proteomes" id="UP000177579">
    <property type="component" value="Unassembled WGS sequence"/>
</dbReference>
<dbReference type="EMBL" id="MFGO01000008">
    <property type="protein sequence ID" value="OGF41561.1"/>
    <property type="molecule type" value="Genomic_DNA"/>
</dbReference>
<gene>
    <name evidence="2" type="ORF">A2531_02620</name>
</gene>
<sequence>MATYYLKNHSELLLNLNLKKAQKHVNLFNILNTKYLKMTLKKYLIIMIVMTLLCWFGFIYVIFSINPDITNWIGFSLFYVSLFLALVGTSALIGFVVRFISLKQELVFYLVKEAFRQSFLFSSLIVISLLLLSRGLFTWMNLFFLIASLSILEYFLLSYDK</sequence>
<reference evidence="2 3" key="1">
    <citation type="journal article" date="2016" name="Nat. Commun.">
        <title>Thousands of microbial genomes shed light on interconnected biogeochemical processes in an aquifer system.</title>
        <authorList>
            <person name="Anantharaman K."/>
            <person name="Brown C.T."/>
            <person name="Hug L.A."/>
            <person name="Sharon I."/>
            <person name="Castelle C.J."/>
            <person name="Probst A.J."/>
            <person name="Thomas B.C."/>
            <person name="Singh A."/>
            <person name="Wilkins M.J."/>
            <person name="Karaoz U."/>
            <person name="Brodie E.L."/>
            <person name="Williams K.H."/>
            <person name="Hubbard S.S."/>
            <person name="Banfield J.F."/>
        </authorList>
    </citation>
    <scope>NUCLEOTIDE SEQUENCE [LARGE SCALE GENOMIC DNA]</scope>
</reference>
<feature type="transmembrane region" description="Helical" evidence="1">
    <location>
        <begin position="43"/>
        <end position="65"/>
    </location>
</feature>